<dbReference type="InterPro" id="IPR054000">
    <property type="entry name" value="MLKL_N"/>
</dbReference>
<dbReference type="EMBL" id="JAEVFJ010000047">
    <property type="protein sequence ID" value="KAH8083805.1"/>
    <property type="molecule type" value="Genomic_DNA"/>
</dbReference>
<organism evidence="3 4">
    <name type="scientific">Cristinia sonorae</name>
    <dbReference type="NCBI Taxonomy" id="1940300"/>
    <lineage>
        <taxon>Eukaryota</taxon>
        <taxon>Fungi</taxon>
        <taxon>Dikarya</taxon>
        <taxon>Basidiomycota</taxon>
        <taxon>Agaricomycotina</taxon>
        <taxon>Agaricomycetes</taxon>
        <taxon>Agaricomycetidae</taxon>
        <taxon>Agaricales</taxon>
        <taxon>Pleurotineae</taxon>
        <taxon>Stephanosporaceae</taxon>
        <taxon>Cristinia</taxon>
    </lineage>
</organism>
<keyword evidence="4" id="KW-1185">Reference proteome</keyword>
<dbReference type="Gene3D" id="1.20.930.20">
    <property type="entry name" value="Adaptor protein Cbl, N-terminal domain"/>
    <property type="match status" value="1"/>
</dbReference>
<evidence type="ECO:0000313" key="3">
    <source>
        <dbReference type="EMBL" id="KAH8083805.1"/>
    </source>
</evidence>
<accession>A0A8K0UF43</accession>
<dbReference type="OrthoDB" id="3268478at2759"/>
<gene>
    <name evidence="3" type="ORF">BXZ70DRAFT_1012117</name>
</gene>
<evidence type="ECO:0000313" key="4">
    <source>
        <dbReference type="Proteomes" id="UP000813824"/>
    </source>
</evidence>
<dbReference type="Proteomes" id="UP000813824">
    <property type="component" value="Unassembled WGS sequence"/>
</dbReference>
<dbReference type="AlphaFoldDB" id="A0A8K0UF43"/>
<dbReference type="SUPFAM" id="SSF56112">
    <property type="entry name" value="Protein kinase-like (PK-like)"/>
    <property type="match status" value="1"/>
</dbReference>
<feature type="compositionally biased region" description="Acidic residues" evidence="1">
    <location>
        <begin position="251"/>
        <end position="266"/>
    </location>
</feature>
<feature type="compositionally biased region" description="Basic and acidic residues" evidence="1">
    <location>
        <begin position="194"/>
        <end position="213"/>
    </location>
</feature>
<feature type="domain" description="Mixed lineage kinase" evidence="2">
    <location>
        <begin position="43"/>
        <end position="143"/>
    </location>
</feature>
<dbReference type="GO" id="GO:0007166">
    <property type="term" value="P:cell surface receptor signaling pathway"/>
    <property type="evidence" value="ECO:0007669"/>
    <property type="project" value="InterPro"/>
</dbReference>
<name>A0A8K0UF43_9AGAR</name>
<feature type="region of interest" description="Disordered" evidence="1">
    <location>
        <begin position="194"/>
        <end position="274"/>
    </location>
</feature>
<evidence type="ECO:0000256" key="1">
    <source>
        <dbReference type="SAM" id="MobiDB-lite"/>
    </source>
</evidence>
<evidence type="ECO:0000259" key="2">
    <source>
        <dbReference type="Pfam" id="PF22215"/>
    </source>
</evidence>
<sequence>MLKPQTNLTGKNALKVAIAASKLAQDLGDSCPPARAAASLLLMIFETIEHMRSNQVECYRLAQRCLDLLTEIHGQMDGRWDSAPASLTRNLHKFESILQSIHDRLIEETQNKWHARILRKAAIKEALAEYNTELDDAARSFQLYSLLNIHYVVGRDETLVVPSLPEIDKKKSERYSPSISSSTASGTLLVEAESDKTLASERSSMEECHKDPDSPTSGVHSILEPATILCESPQSSAPSSRSTSPSLNITEDADVDDRGDLDELSETQDNQRNGHFRTFHQSDIIMKGRSRIREGWWAGTVEVEVEVGSNKLAALKRYEGPVDVALKRWRRDVDILTNLRHAVLPQLLGVSAHGTATPFIILGDVNTTTLQGYLRKMVLISSISKCVQTLLRFYEELLDAALYLRAELELSDAKIQDYFENASYRVDSSDRIIIGLPLQELDDVISVRQWSLSQTLQETLLRSIRPSSGLKSIVKLYDHGVTDSDLEDDWETVHKTKHIVFIVSDLLSTIDLSNNSLPTHVRDILALPRPTSLARIREIAVDSSCLNQTWLTTYESDPFSRTISTGDVGCLQPGRGFESFRLFHNAVLDGSLSRNPPASNGWMEYAGTKSALECSRVNGMDCWTVNCLSGGPTEASISYADNVDAGAAWRYLMQNAMTIAAAFNVQPESVVLGESEVCCQLSITV</sequence>
<feature type="compositionally biased region" description="Low complexity" evidence="1">
    <location>
        <begin position="232"/>
        <end position="246"/>
    </location>
</feature>
<dbReference type="InterPro" id="IPR036537">
    <property type="entry name" value="Adaptor_Cbl_N_dom_sf"/>
</dbReference>
<comment type="caution">
    <text evidence="3">The sequence shown here is derived from an EMBL/GenBank/DDBJ whole genome shotgun (WGS) entry which is preliminary data.</text>
</comment>
<protein>
    <recommendedName>
        <fullName evidence="2">Mixed lineage kinase domain-containing protein</fullName>
    </recommendedName>
</protein>
<proteinExistence type="predicted"/>
<dbReference type="InterPro" id="IPR011009">
    <property type="entry name" value="Kinase-like_dom_sf"/>
</dbReference>
<dbReference type="CDD" id="cd21037">
    <property type="entry name" value="MLKL_NTD"/>
    <property type="match status" value="1"/>
</dbReference>
<dbReference type="Pfam" id="PF22215">
    <property type="entry name" value="MLKL_N"/>
    <property type="match status" value="1"/>
</dbReference>
<dbReference type="InterPro" id="IPR059179">
    <property type="entry name" value="MLKL-like_MCAfunc"/>
</dbReference>
<reference evidence="3" key="1">
    <citation type="journal article" date="2021" name="New Phytol.">
        <title>Evolutionary innovations through gain and loss of genes in the ectomycorrhizal Boletales.</title>
        <authorList>
            <person name="Wu G."/>
            <person name="Miyauchi S."/>
            <person name="Morin E."/>
            <person name="Kuo A."/>
            <person name="Drula E."/>
            <person name="Varga T."/>
            <person name="Kohler A."/>
            <person name="Feng B."/>
            <person name="Cao Y."/>
            <person name="Lipzen A."/>
            <person name="Daum C."/>
            <person name="Hundley H."/>
            <person name="Pangilinan J."/>
            <person name="Johnson J."/>
            <person name="Barry K."/>
            <person name="LaButti K."/>
            <person name="Ng V."/>
            <person name="Ahrendt S."/>
            <person name="Min B."/>
            <person name="Choi I.G."/>
            <person name="Park H."/>
            <person name="Plett J.M."/>
            <person name="Magnuson J."/>
            <person name="Spatafora J.W."/>
            <person name="Nagy L.G."/>
            <person name="Henrissat B."/>
            <person name="Grigoriev I.V."/>
            <person name="Yang Z.L."/>
            <person name="Xu J."/>
            <person name="Martin F.M."/>
        </authorList>
    </citation>
    <scope>NUCLEOTIDE SEQUENCE</scope>
    <source>
        <strain evidence="3">KKN 215</strain>
    </source>
</reference>